<organism evidence="2 3">
    <name type="scientific">Streptomyces cynarae</name>
    <dbReference type="NCBI Taxonomy" id="2981134"/>
    <lineage>
        <taxon>Bacteria</taxon>
        <taxon>Bacillati</taxon>
        <taxon>Actinomycetota</taxon>
        <taxon>Actinomycetes</taxon>
        <taxon>Kitasatosporales</taxon>
        <taxon>Streptomycetaceae</taxon>
        <taxon>Streptomyces</taxon>
    </lineage>
</organism>
<keyword evidence="3" id="KW-1185">Reference proteome</keyword>
<reference evidence="2" key="1">
    <citation type="submission" date="2022-10" db="EMBL/GenBank/DDBJ databases">
        <authorList>
            <person name="Mo P."/>
        </authorList>
    </citation>
    <scope>NUCLEOTIDE SEQUENCE</scope>
    <source>
        <strain evidence="2">HUAS 13-4</strain>
    </source>
</reference>
<dbReference type="EMBL" id="CP106793">
    <property type="protein sequence ID" value="UXY24845.1"/>
    <property type="molecule type" value="Genomic_DNA"/>
</dbReference>
<feature type="region of interest" description="Disordered" evidence="1">
    <location>
        <begin position="37"/>
        <end position="63"/>
    </location>
</feature>
<protein>
    <submittedName>
        <fullName evidence="2">Uncharacterized protein</fullName>
    </submittedName>
</protein>
<gene>
    <name evidence="2" type="ORF">N8I84_21545</name>
</gene>
<proteinExistence type="predicted"/>
<dbReference type="RefSeq" id="WP_263235067.1">
    <property type="nucleotide sequence ID" value="NZ_CP106793.1"/>
</dbReference>
<evidence type="ECO:0000313" key="2">
    <source>
        <dbReference type="EMBL" id="UXY24845.1"/>
    </source>
</evidence>
<evidence type="ECO:0000256" key="1">
    <source>
        <dbReference type="SAM" id="MobiDB-lite"/>
    </source>
</evidence>
<evidence type="ECO:0000313" key="3">
    <source>
        <dbReference type="Proteomes" id="UP001061298"/>
    </source>
</evidence>
<dbReference type="Proteomes" id="UP001061298">
    <property type="component" value="Chromosome"/>
</dbReference>
<name>A0ABY6EDM5_9ACTN</name>
<accession>A0ABY6EDM5</accession>
<sequence>MGGTLVYRWVLKPVLTVPAGSYEFAAQFNNGTGVRSGAGDGYRVDAQGPGHSASVRGGFAPTR</sequence>